<keyword evidence="4" id="KW-0175">Coiled coil</keyword>
<evidence type="ECO:0000256" key="4">
    <source>
        <dbReference type="SAM" id="Coils"/>
    </source>
</evidence>
<dbReference type="STRING" id="313628.LNTAR_18058"/>
<keyword evidence="2 3" id="KW-0802">TPR repeat</keyword>
<organism evidence="6 7">
    <name type="scientific">Lentisphaera araneosa HTCC2155</name>
    <dbReference type="NCBI Taxonomy" id="313628"/>
    <lineage>
        <taxon>Bacteria</taxon>
        <taxon>Pseudomonadati</taxon>
        <taxon>Lentisphaerota</taxon>
        <taxon>Lentisphaeria</taxon>
        <taxon>Lentisphaerales</taxon>
        <taxon>Lentisphaeraceae</taxon>
        <taxon>Lentisphaera</taxon>
    </lineage>
</organism>
<evidence type="ECO:0000256" key="5">
    <source>
        <dbReference type="SAM" id="SignalP"/>
    </source>
</evidence>
<dbReference type="OrthoDB" id="185944at2"/>
<sequence>MNKPLVFIFLILFNFLAFCETPDSMWKNAFKDFDKAEIHFKKSQYSEADSAYSTALAKFLKITVDYPQWETSSVNYHVNECKDKMNEIKNLQTSGNKTSSRSNNNSELIKVRAERDKYAKAMLKVYHENKKNKRELEVTKALLKRAQMSAGQSSQSQGELEKLILEKRKLELTIKSLEKDLAEVKVQNEKTNNEELLKLQAKMDTHLLSSQKTQRELEEIIRKDKKILLEKSNSLMDQKRLYKELKNLSTDSEIEKKKYLHQIADKNTLIAKLNKELNSLKSTTMNLRSSLNIAQKAASSSSEREKLSEKKLFKQIEELQAQIIKLVSERDTLKQSLVKNSTKSQEMVSKSDLDKLNKLLDSERKKYAQAINLHEKQLLAVKKNEDKTKAERAELEVKVNSLSLENQKLLLAANKAQAEKNSVNLKNSQLKEQLIVRETSFVNQLKKTSAQQSEEIDKLNKELKKKIDLNKIYSSRLDSTNITMASLNAELEKLMKETQSTDSSNKMSDQEKLDLIKKLEESEKLNKKLNRELISLRERFIRLNAMSGQKDDEIISLYVKLKKEHEELQSDFKKLVQRIPQSDQESQSFTDESSENIKRKIETLIYDAYKASNEGKHQVALGLYAQALELDSKNLDALMRAGVLYYQLGQLSEAERYLNQAFYQNPDDANILIPLAMSVLDKADYHLGISLLSRAVSLKPDNDELRVNLGVALQALGWEKAALKEMEKAYEINDKNAQTALNLAVLYLSQTPKQVDQAKQMYDKALSMGAAKSPLLEELLK</sequence>
<dbReference type="EMBL" id="ABCK01000001">
    <property type="protein sequence ID" value="EDM29680.1"/>
    <property type="molecule type" value="Genomic_DNA"/>
</dbReference>
<dbReference type="eggNOG" id="COG0457">
    <property type="taxonomic scope" value="Bacteria"/>
</dbReference>
<feature type="coiled-coil region" evidence="4">
    <location>
        <begin position="256"/>
        <end position="578"/>
    </location>
</feature>
<evidence type="ECO:0000313" key="7">
    <source>
        <dbReference type="Proteomes" id="UP000004947"/>
    </source>
</evidence>
<dbReference type="Pfam" id="PF14559">
    <property type="entry name" value="TPR_19"/>
    <property type="match status" value="1"/>
</dbReference>
<dbReference type="PANTHER" id="PTHR44186:SF1">
    <property type="entry name" value="BARDET-BIEDL SYNDROME 4 PROTEIN"/>
    <property type="match status" value="1"/>
</dbReference>
<protein>
    <submittedName>
        <fullName evidence="6">Tetratricopeptide repeat protein</fullName>
    </submittedName>
</protein>
<evidence type="ECO:0000313" key="6">
    <source>
        <dbReference type="EMBL" id="EDM29680.1"/>
    </source>
</evidence>
<gene>
    <name evidence="6" type="ORF">LNTAR_18058</name>
</gene>
<comment type="caution">
    <text evidence="6">The sequence shown here is derived from an EMBL/GenBank/DDBJ whole genome shotgun (WGS) entry which is preliminary data.</text>
</comment>
<dbReference type="InterPro" id="IPR019734">
    <property type="entry name" value="TPR_rpt"/>
</dbReference>
<dbReference type="InterPro" id="IPR011990">
    <property type="entry name" value="TPR-like_helical_dom_sf"/>
</dbReference>
<dbReference type="SUPFAM" id="SSF48452">
    <property type="entry name" value="TPR-like"/>
    <property type="match status" value="1"/>
</dbReference>
<evidence type="ECO:0000256" key="3">
    <source>
        <dbReference type="PROSITE-ProRule" id="PRU00339"/>
    </source>
</evidence>
<reference evidence="6 7" key="1">
    <citation type="journal article" date="2010" name="J. Bacteriol.">
        <title>Genome sequence of Lentisphaera araneosa HTCC2155T, the type species of the order Lentisphaerales in the phylum Lentisphaerae.</title>
        <authorList>
            <person name="Thrash J.C."/>
            <person name="Cho J.C."/>
            <person name="Vergin K.L."/>
            <person name="Morris R.M."/>
            <person name="Giovannoni S.J."/>
        </authorList>
    </citation>
    <scope>NUCLEOTIDE SEQUENCE [LARGE SCALE GENOMIC DNA]</scope>
    <source>
        <strain evidence="6 7">HTCC2155</strain>
    </source>
</reference>
<proteinExistence type="predicted"/>
<name>A6DFV0_9BACT</name>
<dbReference type="PANTHER" id="PTHR44186">
    <property type="match status" value="1"/>
</dbReference>
<evidence type="ECO:0000256" key="1">
    <source>
        <dbReference type="ARBA" id="ARBA00022737"/>
    </source>
</evidence>
<accession>A6DFV0</accession>
<dbReference type="RefSeq" id="WP_007276799.1">
    <property type="nucleotide sequence ID" value="NZ_ABCK01000001.1"/>
</dbReference>
<evidence type="ECO:0000256" key="2">
    <source>
        <dbReference type="ARBA" id="ARBA00022803"/>
    </source>
</evidence>
<feature type="repeat" description="TPR" evidence="3">
    <location>
        <begin position="635"/>
        <end position="668"/>
    </location>
</feature>
<dbReference type="PROSITE" id="PS50005">
    <property type="entry name" value="TPR"/>
    <property type="match status" value="1"/>
</dbReference>
<keyword evidence="7" id="KW-1185">Reference proteome</keyword>
<feature type="signal peptide" evidence="5">
    <location>
        <begin position="1"/>
        <end position="19"/>
    </location>
</feature>
<dbReference type="Pfam" id="PF13181">
    <property type="entry name" value="TPR_8"/>
    <property type="match status" value="1"/>
</dbReference>
<dbReference type="AlphaFoldDB" id="A6DFV0"/>
<feature type="coiled-coil region" evidence="4">
    <location>
        <begin position="160"/>
        <end position="199"/>
    </location>
</feature>
<keyword evidence="1" id="KW-0677">Repeat</keyword>
<dbReference type="SMART" id="SM00028">
    <property type="entry name" value="TPR"/>
    <property type="match status" value="5"/>
</dbReference>
<keyword evidence="5" id="KW-0732">Signal</keyword>
<dbReference type="Gene3D" id="1.25.40.10">
    <property type="entry name" value="Tetratricopeptide repeat domain"/>
    <property type="match status" value="2"/>
</dbReference>
<feature type="chain" id="PRO_5002694292" evidence="5">
    <location>
        <begin position="20"/>
        <end position="781"/>
    </location>
</feature>
<dbReference type="Proteomes" id="UP000004947">
    <property type="component" value="Unassembled WGS sequence"/>
</dbReference>